<evidence type="ECO:0000313" key="1">
    <source>
        <dbReference type="EMBL" id="KIO26868.1"/>
    </source>
</evidence>
<dbReference type="OrthoDB" id="3223641at2759"/>
<name>A0A0C3KZS5_9AGAM</name>
<dbReference type="SUPFAM" id="SSF52047">
    <property type="entry name" value="RNI-like"/>
    <property type="match status" value="1"/>
</dbReference>
<proteinExistence type="predicted"/>
<dbReference type="Gene3D" id="3.80.10.10">
    <property type="entry name" value="Ribonuclease Inhibitor"/>
    <property type="match status" value="1"/>
</dbReference>
<keyword evidence="2" id="KW-1185">Reference proteome</keyword>
<dbReference type="InterPro" id="IPR032675">
    <property type="entry name" value="LRR_dom_sf"/>
</dbReference>
<reference evidence="2" key="2">
    <citation type="submission" date="2015-01" db="EMBL/GenBank/DDBJ databases">
        <title>Evolutionary Origins and Diversification of the Mycorrhizal Mutualists.</title>
        <authorList>
            <consortium name="DOE Joint Genome Institute"/>
            <consortium name="Mycorrhizal Genomics Consortium"/>
            <person name="Kohler A."/>
            <person name="Kuo A."/>
            <person name="Nagy L.G."/>
            <person name="Floudas D."/>
            <person name="Copeland A."/>
            <person name="Barry K.W."/>
            <person name="Cichocki N."/>
            <person name="Veneault-Fourrey C."/>
            <person name="LaButti K."/>
            <person name="Lindquist E.A."/>
            <person name="Lipzen A."/>
            <person name="Lundell T."/>
            <person name="Morin E."/>
            <person name="Murat C."/>
            <person name="Riley R."/>
            <person name="Ohm R."/>
            <person name="Sun H."/>
            <person name="Tunlid A."/>
            <person name="Henrissat B."/>
            <person name="Grigoriev I.V."/>
            <person name="Hibbett D.S."/>
            <person name="Martin F."/>
        </authorList>
    </citation>
    <scope>NUCLEOTIDE SEQUENCE [LARGE SCALE GENOMIC DNA]</scope>
    <source>
        <strain evidence="2">MUT 4182</strain>
    </source>
</reference>
<dbReference type="Proteomes" id="UP000054248">
    <property type="component" value="Unassembled WGS sequence"/>
</dbReference>
<organism evidence="1 2">
    <name type="scientific">Tulasnella calospora MUT 4182</name>
    <dbReference type="NCBI Taxonomy" id="1051891"/>
    <lineage>
        <taxon>Eukaryota</taxon>
        <taxon>Fungi</taxon>
        <taxon>Dikarya</taxon>
        <taxon>Basidiomycota</taxon>
        <taxon>Agaricomycotina</taxon>
        <taxon>Agaricomycetes</taxon>
        <taxon>Cantharellales</taxon>
        <taxon>Tulasnellaceae</taxon>
        <taxon>Tulasnella</taxon>
    </lineage>
</organism>
<protein>
    <submittedName>
        <fullName evidence="1">Uncharacterized protein</fullName>
    </submittedName>
</protein>
<dbReference type="EMBL" id="KN823018">
    <property type="protein sequence ID" value="KIO26868.1"/>
    <property type="molecule type" value="Genomic_DNA"/>
</dbReference>
<dbReference type="HOGENOM" id="CLU_507341_0_0_1"/>
<accession>A0A0C3KZS5</accession>
<dbReference type="AlphaFoldDB" id="A0A0C3KZS5"/>
<gene>
    <name evidence="1" type="ORF">M407DRAFT_23926</name>
</gene>
<sequence length="537" mass="61214">MDHLLRTYTPPGAWPRNSQTFESGILATYESIIAEEVAYDEAWIGPPRTPPRTAAHRLPAETWMAVCEALRRLDLIDAMKQHELWEPVYHELLLTTRNKNRPGLILTAHSILPLSRTCRYLHRVTSPSLLKNIRLSPFYPISPRGSAYLAMIRQVESLHLNGNQRLRHVRGLAVACPPHGASKEEDKASGGELRNQIRSLLIRLPNLRHLTLASMKLDAPLMQSIPILPLEHLWLLVPEAENPVTGGTLTLTTEPKIKLRSLVVRERRRRDAVFIPANWISQFIGPTMQDLAFDRDVLGSSELPVLPDLEFLQVPATSRFGRIGQSVPSLLSKAPNLKDVTLELEAPPWDPSSTFPTYSRLQHIVCNSSWLRYLIPGSSVTIAKVSCDSQIAMQELSEILHEGSVPLRNLRLTYSSVRAREPWSPDDLEYVVRCFPELEICRIEMQDPTVASLQQAMFHISRLDKLRLISFGFPARAARRDFLDDAWQELKLREFLGRTKSRFLRRITFVGKGEWKLEKGRVWKLWEEGMVVRSVSL</sequence>
<reference evidence="1 2" key="1">
    <citation type="submission" date="2014-04" db="EMBL/GenBank/DDBJ databases">
        <authorList>
            <consortium name="DOE Joint Genome Institute"/>
            <person name="Kuo A."/>
            <person name="Girlanda M."/>
            <person name="Perotto S."/>
            <person name="Kohler A."/>
            <person name="Nagy L.G."/>
            <person name="Floudas D."/>
            <person name="Copeland A."/>
            <person name="Barry K.W."/>
            <person name="Cichocki N."/>
            <person name="Veneault-Fourrey C."/>
            <person name="LaButti K."/>
            <person name="Lindquist E.A."/>
            <person name="Lipzen A."/>
            <person name="Lundell T."/>
            <person name="Morin E."/>
            <person name="Murat C."/>
            <person name="Sun H."/>
            <person name="Tunlid A."/>
            <person name="Henrissat B."/>
            <person name="Grigoriev I.V."/>
            <person name="Hibbett D.S."/>
            <person name="Martin F."/>
            <person name="Nordberg H.P."/>
            <person name="Cantor M.N."/>
            <person name="Hua S.X."/>
        </authorList>
    </citation>
    <scope>NUCLEOTIDE SEQUENCE [LARGE SCALE GENOMIC DNA]</scope>
    <source>
        <strain evidence="1 2">MUT 4182</strain>
    </source>
</reference>
<evidence type="ECO:0000313" key="2">
    <source>
        <dbReference type="Proteomes" id="UP000054248"/>
    </source>
</evidence>